<reference evidence="1" key="1">
    <citation type="submission" date="2021-01" db="EMBL/GenBank/DDBJ databases">
        <authorList>
            <person name="Corre E."/>
            <person name="Pelletier E."/>
            <person name="Niang G."/>
            <person name="Scheremetjew M."/>
            <person name="Finn R."/>
            <person name="Kale V."/>
            <person name="Holt S."/>
            <person name="Cochrane G."/>
            <person name="Meng A."/>
            <person name="Brown T."/>
            <person name="Cohen L."/>
        </authorList>
    </citation>
    <scope>NUCLEOTIDE SEQUENCE</scope>
    <source>
        <strain evidence="1">CCMP645</strain>
    </source>
</reference>
<gene>
    <name evidence="1" type="ORF">PCAR00345_LOCUS4188</name>
</gene>
<dbReference type="AlphaFoldDB" id="A0A7S4ETE2"/>
<accession>A0A7S4ETE2</accession>
<evidence type="ECO:0000313" key="1">
    <source>
        <dbReference type="EMBL" id="CAE0751603.1"/>
    </source>
</evidence>
<dbReference type="EMBL" id="HBIZ01007302">
    <property type="protein sequence ID" value="CAE0751603.1"/>
    <property type="molecule type" value="Transcribed_RNA"/>
</dbReference>
<name>A0A7S4ETE2_CHRCT</name>
<proteinExistence type="predicted"/>
<protein>
    <submittedName>
        <fullName evidence="1">Uncharacterized protein</fullName>
    </submittedName>
</protein>
<sequence>MTQSSCDSIPQSSAPIATTSALQPICNLPTMANVSAASTQNVLELSLSQSSVDDGGHVNLVSANESVDPSLESNLGPSPAALAAARAPPASALSPAPPPPLVYSAKLELEVPDGAVAGDRLHFHTQAGQFSLRVPSGAMPGKRMMVTMPVSRPLPADSKLRVTRLHVNGQLQLPKATPEHSALLAMHRAGREAHWSRYAPSERSEIQALCNIADFVPAVESNVPQVWGLWPTKRQCCQVDKARSWEVGRWYPLHCHSFQFAGGDFELILAGAAVPWQVRAAEDSNVTRGKVEVAAVTVLAGSGSPGSAGVTAGAESGAGVAHDVELRVSLRRLSPEAAGGGRADVKGERHGDERGDERGALPLWLHLEVADRWSEWQRTSLGPNESFDFDLGDRRRLHSVRRWWDSALPVTLRVTRADSAALRPGWEGRT</sequence>
<organism evidence="1">
    <name type="scientific">Chrysotila carterae</name>
    <name type="common">Marine alga</name>
    <name type="synonym">Syracosphaera carterae</name>
    <dbReference type="NCBI Taxonomy" id="13221"/>
    <lineage>
        <taxon>Eukaryota</taxon>
        <taxon>Haptista</taxon>
        <taxon>Haptophyta</taxon>
        <taxon>Prymnesiophyceae</taxon>
        <taxon>Isochrysidales</taxon>
        <taxon>Isochrysidaceae</taxon>
        <taxon>Chrysotila</taxon>
    </lineage>
</organism>